<evidence type="ECO:0000313" key="4">
    <source>
        <dbReference type="EMBL" id="PIZ95750.1"/>
    </source>
</evidence>
<dbReference type="AlphaFoldDB" id="A0A2M7VA68"/>
<evidence type="ECO:0000256" key="3">
    <source>
        <dbReference type="SAM" id="Phobius"/>
    </source>
</evidence>
<proteinExistence type="predicted"/>
<evidence type="ECO:0000256" key="2">
    <source>
        <dbReference type="SAM" id="MobiDB-lite"/>
    </source>
</evidence>
<feature type="coiled-coil region" evidence="1">
    <location>
        <begin position="159"/>
        <end position="189"/>
    </location>
</feature>
<protein>
    <submittedName>
        <fullName evidence="4">Uncharacterized protein</fullName>
    </submittedName>
</protein>
<keyword evidence="3" id="KW-0812">Transmembrane</keyword>
<reference evidence="5" key="1">
    <citation type="submission" date="2017-09" db="EMBL/GenBank/DDBJ databases">
        <title>Depth-based differentiation of microbial function through sediment-hosted aquifers and enrichment of novel symbionts in the deep terrestrial subsurface.</title>
        <authorList>
            <person name="Probst A.J."/>
            <person name="Ladd B."/>
            <person name="Jarett J.K."/>
            <person name="Geller-Mcgrath D.E."/>
            <person name="Sieber C.M.K."/>
            <person name="Emerson J.B."/>
            <person name="Anantharaman K."/>
            <person name="Thomas B.C."/>
            <person name="Malmstrom R."/>
            <person name="Stieglmeier M."/>
            <person name="Klingl A."/>
            <person name="Woyke T."/>
            <person name="Ryan C.M."/>
            <person name="Banfield J.F."/>
        </authorList>
    </citation>
    <scope>NUCLEOTIDE SEQUENCE [LARGE SCALE GENOMIC DNA]</scope>
</reference>
<sequence length="407" mass="47591">MLFRFIRISTLQKIVLVEFFVGRGFLFLFLRYRNPHSDRIILFGFYFPGGKEFAVILNFRFLSTLVLMAFFVLVSACRSGEEDTFNKELLSNSATVVKQPKPQWGGAKEDRDQWGESSKPEMVECPLDHNNRFNKHWDMVSSDTCLARVRHSSPSYLKLQQENDERVKLEAQQKTHEEHEKARRIEERKVLVERLKTCFDKEDSRPQWRQDVEFGLRAKDVLLEVQYDDYVDSKVYPCYDDARLCVKDVEGCELVEQSKKYNLERDKNFVALIWKILNSKEEIAPRQFCWDGCSVFSRGDLARKTMVVMEKYGWTPEDFGSKTDDFVVAIKKSYQEAFKFATQDIEVVFKCKKDDQEGVFLDEDCQFLETEQSDVLSALCDEFLRTASFAGLTSEQISKLHCEGFDE</sequence>
<feature type="compositionally biased region" description="Basic and acidic residues" evidence="2">
    <location>
        <begin position="107"/>
        <end position="119"/>
    </location>
</feature>
<feature type="transmembrane region" description="Helical" evidence="3">
    <location>
        <begin position="14"/>
        <end position="32"/>
    </location>
</feature>
<name>A0A2M7VA68_9BACT</name>
<evidence type="ECO:0000313" key="5">
    <source>
        <dbReference type="Proteomes" id="UP000231453"/>
    </source>
</evidence>
<gene>
    <name evidence="4" type="ORF">COX80_03385</name>
</gene>
<feature type="transmembrane region" description="Helical" evidence="3">
    <location>
        <begin position="53"/>
        <end position="74"/>
    </location>
</feature>
<dbReference type="Proteomes" id="UP000231453">
    <property type="component" value="Unassembled WGS sequence"/>
</dbReference>
<keyword evidence="3" id="KW-1133">Transmembrane helix</keyword>
<feature type="region of interest" description="Disordered" evidence="2">
    <location>
        <begin position="100"/>
        <end position="119"/>
    </location>
</feature>
<keyword evidence="3" id="KW-0472">Membrane</keyword>
<accession>A0A2M7VA68</accession>
<keyword evidence="1" id="KW-0175">Coiled coil</keyword>
<dbReference type="EMBL" id="PFPL01000045">
    <property type="protein sequence ID" value="PIZ95750.1"/>
    <property type="molecule type" value="Genomic_DNA"/>
</dbReference>
<comment type="caution">
    <text evidence="4">The sequence shown here is derived from an EMBL/GenBank/DDBJ whole genome shotgun (WGS) entry which is preliminary data.</text>
</comment>
<organism evidence="4 5">
    <name type="scientific">Candidatus Magasanikbacteria bacterium CG_4_10_14_0_2_um_filter_33_14</name>
    <dbReference type="NCBI Taxonomy" id="1974636"/>
    <lineage>
        <taxon>Bacteria</taxon>
        <taxon>Candidatus Magasanikiibacteriota</taxon>
    </lineage>
</organism>
<evidence type="ECO:0000256" key="1">
    <source>
        <dbReference type="SAM" id="Coils"/>
    </source>
</evidence>